<name>A0A345ZW09_9HYPH</name>
<dbReference type="Proteomes" id="UP000254889">
    <property type="component" value="Chromosome"/>
</dbReference>
<dbReference type="AlphaFoldDB" id="A0A345ZW09"/>
<keyword evidence="1" id="KW-0472">Membrane</keyword>
<dbReference type="EMBL" id="CP031417">
    <property type="protein sequence ID" value="AXK81106.1"/>
    <property type="molecule type" value="Genomic_DNA"/>
</dbReference>
<feature type="transmembrane region" description="Helical" evidence="1">
    <location>
        <begin position="42"/>
        <end position="66"/>
    </location>
</feature>
<dbReference type="Pfam" id="PF07331">
    <property type="entry name" value="TctB"/>
    <property type="match status" value="1"/>
</dbReference>
<feature type="transmembrane region" description="Helical" evidence="1">
    <location>
        <begin position="78"/>
        <end position="111"/>
    </location>
</feature>
<evidence type="ECO:0000313" key="4">
    <source>
        <dbReference type="Proteomes" id="UP000254889"/>
    </source>
</evidence>
<dbReference type="KEGG" id="ptaw:DW352_11630"/>
<dbReference type="OrthoDB" id="5186924at2"/>
<dbReference type="RefSeq" id="WP_115691402.1">
    <property type="nucleotide sequence ID" value="NZ_CP031417.1"/>
</dbReference>
<organism evidence="3 4">
    <name type="scientific">Pseudolabrys taiwanensis</name>
    <dbReference type="NCBI Taxonomy" id="331696"/>
    <lineage>
        <taxon>Bacteria</taxon>
        <taxon>Pseudomonadati</taxon>
        <taxon>Pseudomonadota</taxon>
        <taxon>Alphaproteobacteria</taxon>
        <taxon>Hyphomicrobiales</taxon>
        <taxon>Xanthobacteraceae</taxon>
        <taxon>Pseudolabrys</taxon>
    </lineage>
</organism>
<proteinExistence type="predicted"/>
<keyword evidence="1" id="KW-1133">Transmembrane helix</keyword>
<sequence>MLKVKTGKDFWSGVMFLCFAAVALYIARGYSLGSAGKMGPGYFPILLAIVLGLLGLLLVVRALVTGDEKLPNLSIRPLLFLAIAVIAFGVTIQPLGLVLSLLLTLAIAALASRETKLIETVILAVGLAALSVGVFYYALQLPLPILPSFLTAAG</sequence>
<gene>
    <name evidence="3" type="ORF">DW352_11630</name>
</gene>
<evidence type="ECO:0000259" key="2">
    <source>
        <dbReference type="Pfam" id="PF07331"/>
    </source>
</evidence>
<keyword evidence="1" id="KW-0812">Transmembrane</keyword>
<feature type="domain" description="DUF1468" evidence="2">
    <location>
        <begin position="11"/>
        <end position="144"/>
    </location>
</feature>
<protein>
    <submittedName>
        <fullName evidence="3">Tripartite tricarboxylate transporter TctB family protein</fullName>
    </submittedName>
</protein>
<dbReference type="InterPro" id="IPR009936">
    <property type="entry name" value="DUF1468"/>
</dbReference>
<evidence type="ECO:0000313" key="3">
    <source>
        <dbReference type="EMBL" id="AXK81106.1"/>
    </source>
</evidence>
<accession>A0A345ZW09</accession>
<keyword evidence="4" id="KW-1185">Reference proteome</keyword>
<feature type="transmembrane region" description="Helical" evidence="1">
    <location>
        <begin position="117"/>
        <end position="139"/>
    </location>
</feature>
<evidence type="ECO:0000256" key="1">
    <source>
        <dbReference type="SAM" id="Phobius"/>
    </source>
</evidence>
<reference evidence="3 4" key="1">
    <citation type="submission" date="2018-07" db="EMBL/GenBank/DDBJ databases">
        <authorList>
            <person name="Quirk P.G."/>
            <person name="Krulwich T.A."/>
        </authorList>
    </citation>
    <scope>NUCLEOTIDE SEQUENCE [LARGE SCALE GENOMIC DNA]</scope>
    <source>
        <strain evidence="3 4">CC-BB4</strain>
    </source>
</reference>
<feature type="transmembrane region" description="Helical" evidence="1">
    <location>
        <begin position="12"/>
        <end position="30"/>
    </location>
</feature>